<dbReference type="Proteomes" id="UP000461730">
    <property type="component" value="Unassembled WGS sequence"/>
</dbReference>
<evidence type="ECO:0000313" key="1">
    <source>
        <dbReference type="EMBL" id="MVT10114.1"/>
    </source>
</evidence>
<gene>
    <name evidence="1" type="ORF">GO493_17720</name>
</gene>
<keyword evidence="2" id="KW-1185">Reference proteome</keyword>
<accession>A0A7K1U6X8</accession>
<dbReference type="PROSITE" id="PS51257">
    <property type="entry name" value="PROKAR_LIPOPROTEIN"/>
    <property type="match status" value="1"/>
</dbReference>
<protein>
    <recommendedName>
        <fullName evidence="3">Lipoprotein</fullName>
    </recommendedName>
</protein>
<dbReference type="RefSeq" id="WP_157307556.1">
    <property type="nucleotide sequence ID" value="NZ_WRXN01000007.1"/>
</dbReference>
<organism evidence="1 2">
    <name type="scientific">Chitinophaga tropicalis</name>
    <dbReference type="NCBI Taxonomy" id="2683588"/>
    <lineage>
        <taxon>Bacteria</taxon>
        <taxon>Pseudomonadati</taxon>
        <taxon>Bacteroidota</taxon>
        <taxon>Chitinophagia</taxon>
        <taxon>Chitinophagales</taxon>
        <taxon>Chitinophagaceae</taxon>
        <taxon>Chitinophaga</taxon>
    </lineage>
</organism>
<reference evidence="1 2" key="1">
    <citation type="submission" date="2019-12" db="EMBL/GenBank/DDBJ databases">
        <title>Chitinophaga sp. strain ysch24 (GDMCC 1.1355), whole genome shotgun sequence.</title>
        <authorList>
            <person name="Zhang X."/>
        </authorList>
    </citation>
    <scope>NUCLEOTIDE SEQUENCE [LARGE SCALE GENOMIC DNA]</scope>
    <source>
        <strain evidence="2">ysch24</strain>
    </source>
</reference>
<comment type="caution">
    <text evidence="1">The sequence shown here is derived from an EMBL/GenBank/DDBJ whole genome shotgun (WGS) entry which is preliminary data.</text>
</comment>
<evidence type="ECO:0000313" key="2">
    <source>
        <dbReference type="Proteomes" id="UP000461730"/>
    </source>
</evidence>
<proteinExistence type="predicted"/>
<name>A0A7K1U6X8_9BACT</name>
<evidence type="ECO:0008006" key="3">
    <source>
        <dbReference type="Google" id="ProtNLM"/>
    </source>
</evidence>
<sequence>MKVWSFLVPAMFLFACNEGGKKPLNSTVDEAAGFQPATPAGKINVSFPRGNEPQVTIRFEIDGKTKEKTFDMPLAQQVADEDLYRTVWDKPNSCYIGVLKENAHSTRYYHASVEGSDLKINQVGTPPAGIWKYAENELGLGKISSNQKVVDNYKRSLQSGRIIADFIVKLEPASTKDSIRMYAEFGGASRTVSQALPKGYTAGLLASPVTPEKCVLILKKNDELVHVTEVLVDKGHLQINKLN</sequence>
<dbReference type="AlphaFoldDB" id="A0A7K1U6X8"/>
<dbReference type="EMBL" id="WRXN01000007">
    <property type="protein sequence ID" value="MVT10114.1"/>
    <property type="molecule type" value="Genomic_DNA"/>
</dbReference>